<dbReference type="InterPro" id="IPR019533">
    <property type="entry name" value="Peptidase_S26"/>
</dbReference>
<comment type="subcellular location">
    <subcellularLocation>
        <location evidence="2">Cell membrane</location>
        <topology evidence="2">Single-pass type II membrane protein</topology>
    </subcellularLocation>
</comment>
<keyword evidence="5" id="KW-0378">Hydrolase</keyword>
<dbReference type="InterPro" id="IPR000223">
    <property type="entry name" value="Pept_S26A_signal_pept_1"/>
</dbReference>
<dbReference type="PANTHER" id="PTHR43390:SF1">
    <property type="entry name" value="CHLOROPLAST PROCESSING PEPTIDASE"/>
    <property type="match status" value="1"/>
</dbReference>
<dbReference type="Proteomes" id="UP001595891">
    <property type="component" value="Unassembled WGS sequence"/>
</dbReference>
<name>A0ABV9EJJ9_9ACTN</name>
<evidence type="ECO:0000256" key="2">
    <source>
        <dbReference type="ARBA" id="ARBA00004401"/>
    </source>
</evidence>
<dbReference type="Gene3D" id="2.10.109.10">
    <property type="entry name" value="Umud Fragment, subunit A"/>
    <property type="match status" value="1"/>
</dbReference>
<evidence type="ECO:0000256" key="5">
    <source>
        <dbReference type="ARBA" id="ARBA00022801"/>
    </source>
</evidence>
<dbReference type="EMBL" id="JBHSFN010000015">
    <property type="protein sequence ID" value="MFC4589313.1"/>
    <property type="molecule type" value="Genomic_DNA"/>
</dbReference>
<dbReference type="EC" id="3.4.21.89" evidence="4"/>
<evidence type="ECO:0000259" key="7">
    <source>
        <dbReference type="Pfam" id="PF10502"/>
    </source>
</evidence>
<dbReference type="PROSITE" id="PS00761">
    <property type="entry name" value="SPASE_I_3"/>
    <property type="match status" value="1"/>
</dbReference>
<comment type="caution">
    <text evidence="8">The sequence shown here is derived from an EMBL/GenBank/DDBJ whole genome shotgun (WGS) entry which is preliminary data.</text>
</comment>
<organism evidence="8 9">
    <name type="scientific">Sphaerisporangium corydalis</name>
    <dbReference type="NCBI Taxonomy" id="1441875"/>
    <lineage>
        <taxon>Bacteria</taxon>
        <taxon>Bacillati</taxon>
        <taxon>Actinomycetota</taxon>
        <taxon>Actinomycetes</taxon>
        <taxon>Streptosporangiales</taxon>
        <taxon>Streptosporangiaceae</taxon>
        <taxon>Sphaerisporangium</taxon>
    </lineage>
</organism>
<accession>A0ABV9EJJ9</accession>
<dbReference type="InterPro" id="IPR019758">
    <property type="entry name" value="Pept_S26A_signal_pept_1_CS"/>
</dbReference>
<dbReference type="PRINTS" id="PR00727">
    <property type="entry name" value="LEADERPTASE"/>
</dbReference>
<evidence type="ECO:0000256" key="4">
    <source>
        <dbReference type="ARBA" id="ARBA00013208"/>
    </source>
</evidence>
<feature type="compositionally biased region" description="Low complexity" evidence="6">
    <location>
        <begin position="159"/>
        <end position="170"/>
    </location>
</feature>
<evidence type="ECO:0000256" key="1">
    <source>
        <dbReference type="ARBA" id="ARBA00000677"/>
    </source>
</evidence>
<comment type="similarity">
    <text evidence="3">Belongs to the peptidase S26 family.</text>
</comment>
<dbReference type="Pfam" id="PF10502">
    <property type="entry name" value="Peptidase_S26"/>
    <property type="match status" value="2"/>
</dbReference>
<gene>
    <name evidence="8" type="ORF">ACFO8L_24700</name>
</gene>
<dbReference type="InterPro" id="IPR036286">
    <property type="entry name" value="LexA/Signal_pep-like_sf"/>
</dbReference>
<comment type="catalytic activity">
    <reaction evidence="1">
        <text>Cleavage of hydrophobic, N-terminal signal or leader sequences from secreted and periplasmic proteins.</text>
        <dbReference type="EC" id="3.4.21.89"/>
    </reaction>
</comment>
<keyword evidence="9" id="KW-1185">Reference proteome</keyword>
<feature type="region of interest" description="Disordered" evidence="6">
    <location>
        <begin position="159"/>
        <end position="178"/>
    </location>
</feature>
<dbReference type="CDD" id="cd06530">
    <property type="entry name" value="S26_SPase_I"/>
    <property type="match status" value="1"/>
</dbReference>
<dbReference type="PANTHER" id="PTHR43390">
    <property type="entry name" value="SIGNAL PEPTIDASE I"/>
    <property type="match status" value="1"/>
</dbReference>
<sequence>MTRRLPAAVLPAAGVALAAGLLLLSVRRSFLVATVDGPSMEPALSSGDRVLVRRTKEARTGQVLVFRFPDLPSAKGPVAMRDRQLLLKRVVAVPGDRLPVTWEFPDVRELAGEVVPPGSVVVLGDNRATSWDSRHYGFVPRERFVGIVIRRLYGSRASQAGSRGSHAGAGYEDPPRRQVGRLIAARPPGG</sequence>
<feature type="domain" description="Peptidase S26" evidence="7">
    <location>
        <begin position="112"/>
        <end position="149"/>
    </location>
</feature>
<evidence type="ECO:0000313" key="8">
    <source>
        <dbReference type="EMBL" id="MFC4589313.1"/>
    </source>
</evidence>
<dbReference type="RefSeq" id="WP_262846440.1">
    <property type="nucleotide sequence ID" value="NZ_JANZYP010000046.1"/>
</dbReference>
<evidence type="ECO:0000313" key="9">
    <source>
        <dbReference type="Proteomes" id="UP001595891"/>
    </source>
</evidence>
<evidence type="ECO:0000256" key="6">
    <source>
        <dbReference type="SAM" id="MobiDB-lite"/>
    </source>
</evidence>
<proteinExistence type="inferred from homology"/>
<dbReference type="SUPFAM" id="SSF51306">
    <property type="entry name" value="LexA/Signal peptidase"/>
    <property type="match status" value="1"/>
</dbReference>
<reference evidence="9" key="1">
    <citation type="journal article" date="2019" name="Int. J. Syst. Evol. Microbiol.">
        <title>The Global Catalogue of Microorganisms (GCM) 10K type strain sequencing project: providing services to taxonomists for standard genome sequencing and annotation.</title>
        <authorList>
            <consortium name="The Broad Institute Genomics Platform"/>
            <consortium name="The Broad Institute Genome Sequencing Center for Infectious Disease"/>
            <person name="Wu L."/>
            <person name="Ma J."/>
        </authorList>
    </citation>
    <scope>NUCLEOTIDE SEQUENCE [LARGE SCALE GENOMIC DNA]</scope>
    <source>
        <strain evidence="9">CCUG 49560</strain>
    </source>
</reference>
<feature type="domain" description="Peptidase S26" evidence="7">
    <location>
        <begin position="17"/>
        <end position="98"/>
    </location>
</feature>
<protein>
    <recommendedName>
        <fullName evidence="4">signal peptidase I</fullName>
        <ecNumber evidence="4">3.4.21.89</ecNumber>
    </recommendedName>
</protein>
<evidence type="ECO:0000256" key="3">
    <source>
        <dbReference type="ARBA" id="ARBA00009370"/>
    </source>
</evidence>